<dbReference type="CDD" id="cd16891">
    <property type="entry name" value="CwlT-like"/>
    <property type="match status" value="1"/>
</dbReference>
<comment type="caution">
    <text evidence="7">The sequence shown here is derived from an EMBL/GenBank/DDBJ whole genome shotgun (WGS) entry which is preliminary data.</text>
</comment>
<dbReference type="PANTHER" id="PTHR47053">
    <property type="entry name" value="MUREIN DD-ENDOPEPTIDASE MEPH-RELATED"/>
    <property type="match status" value="1"/>
</dbReference>
<dbReference type="SUPFAM" id="SSF53955">
    <property type="entry name" value="Lysozyme-like"/>
    <property type="match status" value="1"/>
</dbReference>
<keyword evidence="3" id="KW-0378">Hydrolase</keyword>
<evidence type="ECO:0000256" key="4">
    <source>
        <dbReference type="ARBA" id="ARBA00022807"/>
    </source>
</evidence>
<keyword evidence="5" id="KW-1133">Transmembrane helix</keyword>
<dbReference type="Pfam" id="PF00877">
    <property type="entry name" value="NLPC_P60"/>
    <property type="match status" value="1"/>
</dbReference>
<dbReference type="Proteomes" id="UP001204643">
    <property type="component" value="Unassembled WGS sequence"/>
</dbReference>
<comment type="similarity">
    <text evidence="1">Belongs to the peptidase C40 family.</text>
</comment>
<organism evidence="7 8">
    <name type="scientific">Bacillus cereus</name>
    <dbReference type="NCBI Taxonomy" id="1396"/>
    <lineage>
        <taxon>Bacteria</taxon>
        <taxon>Bacillati</taxon>
        <taxon>Bacillota</taxon>
        <taxon>Bacilli</taxon>
        <taxon>Bacillales</taxon>
        <taxon>Bacillaceae</taxon>
        <taxon>Bacillus</taxon>
        <taxon>Bacillus cereus group</taxon>
    </lineage>
</organism>
<feature type="transmembrane region" description="Helical" evidence="5">
    <location>
        <begin position="31"/>
        <end position="57"/>
    </location>
</feature>
<dbReference type="InterPro" id="IPR051202">
    <property type="entry name" value="Peptidase_C40"/>
</dbReference>
<dbReference type="AlphaFoldDB" id="A0AAW5L9C7"/>
<gene>
    <name evidence="7" type="ORF">NPM19_31010</name>
</gene>
<dbReference type="SUPFAM" id="SSF54001">
    <property type="entry name" value="Cysteine proteinases"/>
    <property type="match status" value="1"/>
</dbReference>
<reference evidence="7" key="1">
    <citation type="submission" date="2022-07" db="EMBL/GenBank/DDBJ databases">
        <title>Identification and characterization of Bacillus thuringiensis and other Bacillus cereus group isolates from spinach by whole genome sequencing.</title>
        <authorList>
            <person name="Zao X."/>
            <person name="Zervas A."/>
            <person name="Hendriks M."/>
            <person name="Rajkovic A."/>
            <person name="Van Overbeek L."/>
            <person name="Hendriksen N.B."/>
            <person name="Uyttendaele M."/>
        </authorList>
    </citation>
    <scope>NUCLEOTIDE SEQUENCE</scope>
    <source>
        <strain evidence="7">781001F-1</strain>
    </source>
</reference>
<proteinExistence type="inferred from homology"/>
<dbReference type="GO" id="GO:0006508">
    <property type="term" value="P:proteolysis"/>
    <property type="evidence" value="ECO:0007669"/>
    <property type="project" value="UniProtKB-KW"/>
</dbReference>
<dbReference type="InterPro" id="IPR038765">
    <property type="entry name" value="Papain-like_cys_pep_sf"/>
</dbReference>
<dbReference type="InterPro" id="IPR023346">
    <property type="entry name" value="Lysozyme-like_dom_sf"/>
</dbReference>
<accession>A0AAW5L9C7</accession>
<dbReference type="Gene3D" id="1.10.530.10">
    <property type="match status" value="1"/>
</dbReference>
<dbReference type="Gene3D" id="3.90.1720.10">
    <property type="entry name" value="endopeptidase domain like (from Nostoc punctiforme)"/>
    <property type="match status" value="1"/>
</dbReference>
<evidence type="ECO:0000256" key="2">
    <source>
        <dbReference type="ARBA" id="ARBA00022670"/>
    </source>
</evidence>
<protein>
    <submittedName>
        <fullName evidence="7">Bifunctional lysozyme/C40 family peptidase</fullName>
    </submittedName>
</protein>
<dbReference type="EMBL" id="JANHEB010000112">
    <property type="protein sequence ID" value="MCQ6289008.1"/>
    <property type="molecule type" value="Genomic_DNA"/>
</dbReference>
<keyword evidence="5" id="KW-0472">Membrane</keyword>
<feature type="domain" description="NlpC/P60" evidence="6">
    <location>
        <begin position="263"/>
        <end position="382"/>
    </location>
</feature>
<dbReference type="PANTHER" id="PTHR47053:SF5">
    <property type="entry name" value="BIFUNCTIONAL MURAMIDASE_DL-ENDOPEPTIDASE CWLT"/>
    <property type="match status" value="1"/>
</dbReference>
<dbReference type="PROSITE" id="PS51935">
    <property type="entry name" value="NLPC_P60"/>
    <property type="match status" value="1"/>
</dbReference>
<dbReference type="InterPro" id="IPR047194">
    <property type="entry name" value="CwlT-like_lysozyme"/>
</dbReference>
<dbReference type="GO" id="GO:0008234">
    <property type="term" value="F:cysteine-type peptidase activity"/>
    <property type="evidence" value="ECO:0007669"/>
    <property type="project" value="UniProtKB-KW"/>
</dbReference>
<evidence type="ECO:0000313" key="8">
    <source>
        <dbReference type="Proteomes" id="UP001204643"/>
    </source>
</evidence>
<keyword evidence="5" id="KW-0812">Transmembrane</keyword>
<evidence type="ECO:0000256" key="3">
    <source>
        <dbReference type="ARBA" id="ARBA00022801"/>
    </source>
</evidence>
<dbReference type="RefSeq" id="WP_256425494.1">
    <property type="nucleotide sequence ID" value="NZ_JANHDY010000144.1"/>
</dbReference>
<sequence length="382" mass="42510">MKAQIQEIIHEELQEEAVKSMKKKKKKSWKLRIFLTLLSVKIFAVLFFFGFIILVLFGQGMEKKEEGGKNANPIGPGVGTATVPAEVLKWEPLVRKYAQEFGVEPYVPLMLSLIMQESGGNLLDVMQSAEGAFNTRYPKIQNGITDPDYSVWCGVQEFKHSITIANVQSPSDINRIKLALQTYNFGPGFLNYINSNGGEYTLELAKQFALEHNGGRTQCGFRSPYCYGDYFYVEKVLKYYQVSNNGTNPGTGTADGTGDGPANAKFNEIMALVTPYDGYPYVWAGRAPPNFDCSGLIEWSYNKVGIKISGTAESMYNATVPVDNPAPGDLVFFQGTYKPGISHIGIYIGNNRMFNAGGTHLHYADLSQKYWADHFVGIRRVK</sequence>
<keyword evidence="4" id="KW-0788">Thiol protease</keyword>
<dbReference type="InterPro" id="IPR000064">
    <property type="entry name" value="NLP_P60_dom"/>
</dbReference>
<evidence type="ECO:0000259" key="6">
    <source>
        <dbReference type="PROSITE" id="PS51935"/>
    </source>
</evidence>
<name>A0AAW5L9C7_BACCE</name>
<dbReference type="Pfam" id="PF13702">
    <property type="entry name" value="Lysozyme_like"/>
    <property type="match status" value="1"/>
</dbReference>
<evidence type="ECO:0000256" key="1">
    <source>
        <dbReference type="ARBA" id="ARBA00007074"/>
    </source>
</evidence>
<keyword evidence="2" id="KW-0645">Protease</keyword>
<evidence type="ECO:0000256" key="5">
    <source>
        <dbReference type="SAM" id="Phobius"/>
    </source>
</evidence>
<evidence type="ECO:0000313" key="7">
    <source>
        <dbReference type="EMBL" id="MCQ6289008.1"/>
    </source>
</evidence>